<organism evidence="4 5">
    <name type="scientific">Dyadobacter helix</name>
    <dbReference type="NCBI Taxonomy" id="2822344"/>
    <lineage>
        <taxon>Bacteria</taxon>
        <taxon>Pseudomonadati</taxon>
        <taxon>Bacteroidota</taxon>
        <taxon>Cytophagia</taxon>
        <taxon>Cytophagales</taxon>
        <taxon>Spirosomataceae</taxon>
        <taxon>Dyadobacter</taxon>
    </lineage>
</organism>
<evidence type="ECO:0008006" key="6">
    <source>
        <dbReference type="Google" id="ProtNLM"/>
    </source>
</evidence>
<keyword evidence="1" id="KW-0732">Signal</keyword>
<dbReference type="InterPro" id="IPR026444">
    <property type="entry name" value="Secre_tail"/>
</dbReference>
<dbReference type="Pfam" id="PF20597">
    <property type="entry name" value="pAdhesive_15"/>
    <property type="match status" value="1"/>
</dbReference>
<dbReference type="Gene3D" id="2.60.40.10">
    <property type="entry name" value="Immunoglobulins"/>
    <property type="match status" value="1"/>
</dbReference>
<feature type="chain" id="PRO_5037885223" description="T9SS type A sorting domain-containing protein" evidence="1">
    <location>
        <begin position="25"/>
        <end position="679"/>
    </location>
</feature>
<evidence type="ECO:0000256" key="1">
    <source>
        <dbReference type="SAM" id="SignalP"/>
    </source>
</evidence>
<feature type="domain" description="Secretion system C-terminal sorting" evidence="2">
    <location>
        <begin position="608"/>
        <end position="672"/>
    </location>
</feature>
<dbReference type="RefSeq" id="WP_215242129.1">
    <property type="nucleotide sequence ID" value="NZ_CAJRAF010000004.1"/>
</dbReference>
<protein>
    <recommendedName>
        <fullName evidence="6">T9SS type A sorting domain-containing protein</fullName>
    </recommendedName>
</protein>
<dbReference type="InterPro" id="IPR013783">
    <property type="entry name" value="Ig-like_fold"/>
</dbReference>
<evidence type="ECO:0000313" key="4">
    <source>
        <dbReference type="EMBL" id="CAG5017543.1"/>
    </source>
</evidence>
<accession>A0A916N8P1</accession>
<keyword evidence="5" id="KW-1185">Reference proteome</keyword>
<name>A0A916N8P1_9BACT</name>
<dbReference type="NCBIfam" id="TIGR04215">
    <property type="entry name" value="choice_anch_A"/>
    <property type="match status" value="1"/>
</dbReference>
<evidence type="ECO:0000313" key="5">
    <source>
        <dbReference type="Proteomes" id="UP000680038"/>
    </source>
</evidence>
<gene>
    <name evidence="4" type="ORF">DYBT9275_05794</name>
</gene>
<comment type="caution">
    <text evidence="4">The sequence shown here is derived from an EMBL/GenBank/DDBJ whole genome shotgun (WGS) entry which is preliminary data.</text>
</comment>
<sequence length="679" mass="72299">MIRALKIILSSFSLFLSLEYHVLAQSPTAAAKGFNVFVKGDVSLLGREAEGAVAAGGNVTTGTYQISPSTSQPGFYVGNAPIGLAVRGGLNLSSGDLKINNSNYIKIGNVSSPTNLKIWFKDGNGANANIRVTGSSSGYDSEPRVSLNSNANSWGSPAVDVGNPVAENIFGTGAGQIDIDGAFTAFVEKSAGMKSLTDNLPIINENNVAVPGPYVTTGVYSNNPKLSVNANGVNVLTVTAEVWNSISHFNMDNVPSGPAMGSETSNSYALIINIVNYAAFNKSLDFPNMGLSDAQGSQVLYNFPDATGDLVISGNNTIKGTIFAPQANLTKNGSNNIDGQVIAKSFVHNGGEIHWRNFVSSVPLTKPDPKITITASSSCVKDAPWLHYEVTPDFDATGLTAKIEWLNKDGEIVKTESGLGLKGDLLYPGAAVDQNGKGIAWPGWKQVSGVWQETSDLTASIKKTGASVRITLPPDATYSITYPQTTQTCRTEPPTDSSLPVTLSSFTAEKENCTVKLAWTVAEAKNFSHFEVERSADARTFTRIGDVKFDTGISKYAFTDNPFASESAAARNQYYRLKQVDMDDTFEYSTIRAVSAGSCGNLGTAEAYPNPAVNEVNVKSTSALKQVEILTQAGALVYHNSFKTKSAEASIGISNLQRGLYLLKVTNQEGTRIIRMVKE</sequence>
<dbReference type="NCBIfam" id="TIGR04183">
    <property type="entry name" value="Por_Secre_tail"/>
    <property type="match status" value="1"/>
</dbReference>
<proteinExistence type="predicted"/>
<dbReference type="InterPro" id="IPR026588">
    <property type="entry name" value="Choice_anch_A"/>
</dbReference>
<reference evidence="4" key="1">
    <citation type="submission" date="2021-04" db="EMBL/GenBank/DDBJ databases">
        <authorList>
            <person name="Rodrigo-Torres L."/>
            <person name="Arahal R. D."/>
            <person name="Lucena T."/>
        </authorList>
    </citation>
    <scope>NUCLEOTIDE SEQUENCE</scope>
    <source>
        <strain evidence="4">CECT 9275</strain>
    </source>
</reference>
<feature type="signal peptide" evidence="1">
    <location>
        <begin position="1"/>
        <end position="24"/>
    </location>
</feature>
<dbReference type="AlphaFoldDB" id="A0A916N8P1"/>
<feature type="domain" description="Choice-of-anchor A" evidence="3">
    <location>
        <begin position="27"/>
        <end position="355"/>
    </location>
</feature>
<dbReference type="Pfam" id="PF18962">
    <property type="entry name" value="Por_Secre_tail"/>
    <property type="match status" value="1"/>
</dbReference>
<dbReference type="Proteomes" id="UP000680038">
    <property type="component" value="Unassembled WGS sequence"/>
</dbReference>
<evidence type="ECO:0000259" key="3">
    <source>
        <dbReference type="Pfam" id="PF20597"/>
    </source>
</evidence>
<evidence type="ECO:0000259" key="2">
    <source>
        <dbReference type="Pfam" id="PF18962"/>
    </source>
</evidence>
<dbReference type="EMBL" id="CAJRAF010000004">
    <property type="protein sequence ID" value="CAG5017543.1"/>
    <property type="molecule type" value="Genomic_DNA"/>
</dbReference>